<evidence type="ECO:0000313" key="5">
    <source>
        <dbReference type="Proteomes" id="UP001295444"/>
    </source>
</evidence>
<name>A0AAD1T6T7_PELCU</name>
<protein>
    <recommendedName>
        <fullName evidence="3">UPAR/Ly6 domain-containing protein</fullName>
    </recommendedName>
</protein>
<keyword evidence="2" id="KW-0964">Secreted</keyword>
<dbReference type="Proteomes" id="UP001295444">
    <property type="component" value="Chromosome 10"/>
</dbReference>
<dbReference type="Pfam" id="PF00021">
    <property type="entry name" value="UPAR_LY6"/>
    <property type="match status" value="2"/>
</dbReference>
<feature type="domain" description="UPAR/Ly6" evidence="3">
    <location>
        <begin position="221"/>
        <end position="262"/>
    </location>
</feature>
<accession>A0AAD1T6T7</accession>
<evidence type="ECO:0000256" key="2">
    <source>
        <dbReference type="ARBA" id="ARBA00022525"/>
    </source>
</evidence>
<dbReference type="InterPro" id="IPR045860">
    <property type="entry name" value="Snake_toxin-like_sf"/>
</dbReference>
<organism evidence="4 5">
    <name type="scientific">Pelobates cultripes</name>
    <name type="common">Western spadefoot toad</name>
    <dbReference type="NCBI Taxonomy" id="61616"/>
    <lineage>
        <taxon>Eukaryota</taxon>
        <taxon>Metazoa</taxon>
        <taxon>Chordata</taxon>
        <taxon>Craniata</taxon>
        <taxon>Vertebrata</taxon>
        <taxon>Euteleostomi</taxon>
        <taxon>Amphibia</taxon>
        <taxon>Batrachia</taxon>
        <taxon>Anura</taxon>
        <taxon>Pelobatoidea</taxon>
        <taxon>Pelobatidae</taxon>
        <taxon>Pelobates</taxon>
    </lineage>
</organism>
<dbReference type="InterPro" id="IPR050918">
    <property type="entry name" value="CNF-like_PLA2_Inhibitor"/>
</dbReference>
<dbReference type="GO" id="GO:0005576">
    <property type="term" value="C:extracellular region"/>
    <property type="evidence" value="ECO:0007669"/>
    <property type="project" value="UniProtKB-SubCell"/>
</dbReference>
<dbReference type="AlphaFoldDB" id="A0AAD1T6T7"/>
<evidence type="ECO:0000259" key="3">
    <source>
        <dbReference type="Pfam" id="PF00021"/>
    </source>
</evidence>
<reference evidence="4" key="1">
    <citation type="submission" date="2022-03" db="EMBL/GenBank/DDBJ databases">
        <authorList>
            <person name="Alioto T."/>
            <person name="Alioto T."/>
            <person name="Gomez Garrido J."/>
        </authorList>
    </citation>
    <scope>NUCLEOTIDE SEQUENCE</scope>
</reference>
<dbReference type="EMBL" id="OW240921">
    <property type="protein sequence ID" value="CAH2318806.1"/>
    <property type="molecule type" value="Genomic_DNA"/>
</dbReference>
<dbReference type="InterPro" id="IPR016054">
    <property type="entry name" value="LY6_UPA_recep-like"/>
</dbReference>
<proteinExistence type="predicted"/>
<keyword evidence="5" id="KW-1185">Reference proteome</keyword>
<comment type="subcellular location">
    <subcellularLocation>
        <location evidence="1">Secreted</location>
    </subcellularLocation>
</comment>
<evidence type="ECO:0000313" key="4">
    <source>
        <dbReference type="EMBL" id="CAH2318806.1"/>
    </source>
</evidence>
<dbReference type="PANTHER" id="PTHR20914">
    <property type="entry name" value="LY6/PLAUR DOMAIN-CONTAINING PROTEIN 8"/>
    <property type="match status" value="1"/>
</dbReference>
<gene>
    <name evidence="4" type="ORF">PECUL_23A042882</name>
</gene>
<feature type="domain" description="UPAR/Ly6" evidence="3">
    <location>
        <begin position="44"/>
        <end position="107"/>
    </location>
</feature>
<evidence type="ECO:0000256" key="1">
    <source>
        <dbReference type="ARBA" id="ARBA00004613"/>
    </source>
</evidence>
<dbReference type="PANTHER" id="PTHR20914:SF25">
    <property type="entry name" value="PHOSPHOLIPASE A2 INHIBITOR AND LY6_PLAUR DOMAIN-CONTAINING PROTEIN"/>
    <property type="match status" value="1"/>
</dbReference>
<sequence>MTSPNITVSFTTSCCNTDSCIPPAPIFPENEIIYNHSSMKPNLCPTCLATDTNLCVEKYAMPCNENATQCARFSQTVGNVSTIIQGCATEIFCQNSKLLRFIEGTVTCTTATTNSTLPAHYFLYCSGNTVVNSQTVYTKPGGELCSQYEDACVSESSWIKNDNEETIETVLRCGKSSECSRYGIISNPNKRIHFNTSCCYSYKCIVVPPTFYVQSAKPAKNGLHCRNCFTSKPRDQCPIENSMECTGNETHCMKYNATIKQGPIHSPCVGAYMVTWKEEKLVIITIMPQPDADR</sequence>
<dbReference type="Gene3D" id="2.10.60.10">
    <property type="entry name" value="CD59"/>
    <property type="match status" value="1"/>
</dbReference>